<keyword evidence="4" id="KW-1185">Reference proteome</keyword>
<evidence type="ECO:0000256" key="2">
    <source>
        <dbReference type="SAM" id="Phobius"/>
    </source>
</evidence>
<feature type="transmembrane region" description="Helical" evidence="2">
    <location>
        <begin position="399"/>
        <end position="420"/>
    </location>
</feature>
<dbReference type="InterPro" id="IPR021788">
    <property type="entry name" value="CPP1-like"/>
</dbReference>
<gene>
    <name evidence="3" type="ORF">CBR_g63068</name>
</gene>
<evidence type="ECO:0000313" key="3">
    <source>
        <dbReference type="EMBL" id="GBG66486.1"/>
    </source>
</evidence>
<proteinExistence type="predicted"/>
<dbReference type="OrthoDB" id="525159at2759"/>
<reference evidence="3 4" key="1">
    <citation type="journal article" date="2018" name="Cell">
        <title>The Chara Genome: Secondary Complexity and Implications for Plant Terrestrialization.</title>
        <authorList>
            <person name="Nishiyama T."/>
            <person name="Sakayama H."/>
            <person name="Vries J.D."/>
            <person name="Buschmann H."/>
            <person name="Saint-Marcoux D."/>
            <person name="Ullrich K.K."/>
            <person name="Haas F.B."/>
            <person name="Vanderstraeten L."/>
            <person name="Becker D."/>
            <person name="Lang D."/>
            <person name="Vosolsobe S."/>
            <person name="Rombauts S."/>
            <person name="Wilhelmsson P.K.I."/>
            <person name="Janitza P."/>
            <person name="Kern R."/>
            <person name="Heyl A."/>
            <person name="Rumpler F."/>
            <person name="Villalobos L.I.A.C."/>
            <person name="Clay J.M."/>
            <person name="Skokan R."/>
            <person name="Toyoda A."/>
            <person name="Suzuki Y."/>
            <person name="Kagoshima H."/>
            <person name="Schijlen E."/>
            <person name="Tajeshwar N."/>
            <person name="Catarino B."/>
            <person name="Hetherington A.J."/>
            <person name="Saltykova A."/>
            <person name="Bonnot C."/>
            <person name="Breuninger H."/>
            <person name="Symeonidi A."/>
            <person name="Radhakrishnan G.V."/>
            <person name="Van Nieuwerburgh F."/>
            <person name="Deforce D."/>
            <person name="Chang C."/>
            <person name="Karol K.G."/>
            <person name="Hedrich R."/>
            <person name="Ulvskov P."/>
            <person name="Glockner G."/>
            <person name="Delwiche C.F."/>
            <person name="Petrasek J."/>
            <person name="Van de Peer Y."/>
            <person name="Friml J."/>
            <person name="Beilby M."/>
            <person name="Dolan L."/>
            <person name="Kohara Y."/>
            <person name="Sugano S."/>
            <person name="Fujiyama A."/>
            <person name="Delaux P.-M."/>
            <person name="Quint M."/>
            <person name="TheiBen G."/>
            <person name="Hagemann M."/>
            <person name="Harholt J."/>
            <person name="Dunand C."/>
            <person name="Zachgo S."/>
            <person name="Langdale J."/>
            <person name="Maumus F."/>
            <person name="Straeten D.V.D."/>
            <person name="Gould S.B."/>
            <person name="Rensing S.A."/>
        </authorList>
    </citation>
    <scope>NUCLEOTIDE SEQUENCE [LARGE SCALE GENOMIC DNA]</scope>
    <source>
        <strain evidence="3 4">S276</strain>
    </source>
</reference>
<sequence length="460" mass="49778">MTGWVGVGAGGGLAVRCESAAMAVRCESAAMAALRCESAGMGALSGVESVSSTVTRQVGGRRDGVWAWRRSGYGGGDGGAGEGEREWRRRRFGVGGGKMWSECRAGEEVMRASTRRRQVLAGTMKRSMIRSSSLMTWDRASHLEDNNALTSCSSCGGPSSAARRLMTWSGPQKWIRLVASFGGKKTVRRRGAGAVVLCSNAASGSAAGWPQDASGSGFGSGSGSASASSGGDDNQQQQEEEEEVVNPYAVLGVNPLSTFDAVKMKYKKLITEAEKRGDVAAMERVERAYDKIMMSQLSKRKMGVSFGSLEVSDDVKYADRQSRFPWAPKYAKAKKRDIVINGVIAGLMVLWALNDPRALQRPVQYMSLVFMFRVHQKLREFYPPPEDREKKRAVDMKRLVRTLGLVLGTLIVSVLLVWFIPLSLSDLSLFYAPSSAAQAQARDAALVSGGLLFTIASYYR</sequence>
<name>A0A388K8Y7_CHABU</name>
<evidence type="ECO:0000313" key="4">
    <source>
        <dbReference type="Proteomes" id="UP000265515"/>
    </source>
</evidence>
<dbReference type="InterPro" id="IPR036869">
    <property type="entry name" value="J_dom_sf"/>
</dbReference>
<evidence type="ECO:0000256" key="1">
    <source>
        <dbReference type="SAM" id="MobiDB-lite"/>
    </source>
</evidence>
<dbReference type="GO" id="GO:0031969">
    <property type="term" value="C:chloroplast membrane"/>
    <property type="evidence" value="ECO:0007669"/>
    <property type="project" value="TreeGrafter"/>
</dbReference>
<dbReference type="SUPFAM" id="SSF46565">
    <property type="entry name" value="Chaperone J-domain"/>
    <property type="match status" value="1"/>
</dbReference>
<dbReference type="PANTHER" id="PTHR33372">
    <property type="match status" value="1"/>
</dbReference>
<feature type="region of interest" description="Disordered" evidence="1">
    <location>
        <begin position="204"/>
        <end position="244"/>
    </location>
</feature>
<keyword evidence="2" id="KW-0472">Membrane</keyword>
<evidence type="ECO:0008006" key="5">
    <source>
        <dbReference type="Google" id="ProtNLM"/>
    </source>
</evidence>
<dbReference type="PANTHER" id="PTHR33372:SF5">
    <property type="entry name" value="PROTEIN CHLOROPLAST J-LIKE DOMAIN 1, CHLOROPLASTIC"/>
    <property type="match status" value="1"/>
</dbReference>
<comment type="caution">
    <text evidence="3">The sequence shown here is derived from an EMBL/GenBank/DDBJ whole genome shotgun (WGS) entry which is preliminary data.</text>
</comment>
<organism evidence="3 4">
    <name type="scientific">Chara braunii</name>
    <name type="common">Braun's stonewort</name>
    <dbReference type="NCBI Taxonomy" id="69332"/>
    <lineage>
        <taxon>Eukaryota</taxon>
        <taxon>Viridiplantae</taxon>
        <taxon>Streptophyta</taxon>
        <taxon>Charophyceae</taxon>
        <taxon>Charales</taxon>
        <taxon>Characeae</taxon>
        <taxon>Chara</taxon>
    </lineage>
</organism>
<keyword evidence="2" id="KW-1133">Transmembrane helix</keyword>
<dbReference type="AlphaFoldDB" id="A0A388K8Y7"/>
<protein>
    <recommendedName>
        <fullName evidence="5">J domain-containing protein</fullName>
    </recommendedName>
</protein>
<dbReference type="Pfam" id="PF11833">
    <property type="entry name" value="CPP1-like"/>
    <property type="match status" value="1"/>
</dbReference>
<dbReference type="Proteomes" id="UP000265515">
    <property type="component" value="Unassembled WGS sequence"/>
</dbReference>
<keyword evidence="2" id="KW-0812">Transmembrane</keyword>
<accession>A0A388K8Y7</accession>
<dbReference type="Gramene" id="GBG66486">
    <property type="protein sequence ID" value="GBG66486"/>
    <property type="gene ID" value="CBR_g63068"/>
</dbReference>
<feature type="transmembrane region" description="Helical" evidence="2">
    <location>
        <begin position="338"/>
        <end position="354"/>
    </location>
</feature>
<dbReference type="EMBL" id="BFEA01000075">
    <property type="protein sequence ID" value="GBG66486.1"/>
    <property type="molecule type" value="Genomic_DNA"/>
</dbReference>
<feature type="compositionally biased region" description="Low complexity" evidence="1">
    <location>
        <begin position="223"/>
        <end position="237"/>
    </location>
</feature>